<organism evidence="5 6">
    <name type="scientific">Seohaeicola saemankumensis</name>
    <dbReference type="NCBI Taxonomy" id="481181"/>
    <lineage>
        <taxon>Bacteria</taxon>
        <taxon>Pseudomonadati</taxon>
        <taxon>Pseudomonadota</taxon>
        <taxon>Alphaproteobacteria</taxon>
        <taxon>Rhodobacterales</taxon>
        <taxon>Roseobacteraceae</taxon>
        <taxon>Seohaeicola</taxon>
    </lineage>
</organism>
<evidence type="ECO:0000256" key="2">
    <source>
        <dbReference type="ARBA" id="ARBA00023004"/>
    </source>
</evidence>
<dbReference type="PANTHER" id="PTHR42827">
    <property type="entry name" value="IRON-SULFUR CLUSTER-BINDING PROTEIN-RELATED"/>
    <property type="match status" value="1"/>
</dbReference>
<evidence type="ECO:0000313" key="5">
    <source>
        <dbReference type="EMBL" id="MFD1193105.1"/>
    </source>
</evidence>
<comment type="caution">
    <text evidence="5">The sequence shown here is derived from an EMBL/GenBank/DDBJ whole genome shotgun (WGS) entry which is preliminary data.</text>
</comment>
<name>A0ABW3T8V8_9RHOB</name>
<dbReference type="RefSeq" id="WP_380788048.1">
    <property type="nucleotide sequence ID" value="NZ_JBHTKR010000001.1"/>
</dbReference>
<dbReference type="Gene3D" id="3.30.70.20">
    <property type="match status" value="1"/>
</dbReference>
<dbReference type="EMBL" id="JBHTKR010000001">
    <property type="protein sequence ID" value="MFD1193105.1"/>
    <property type="molecule type" value="Genomic_DNA"/>
</dbReference>
<feature type="domain" description="4Fe-4S ferredoxin-type" evidence="4">
    <location>
        <begin position="274"/>
        <end position="303"/>
    </location>
</feature>
<reference evidence="6" key="1">
    <citation type="journal article" date="2019" name="Int. J. Syst. Evol. Microbiol.">
        <title>The Global Catalogue of Microorganisms (GCM) 10K type strain sequencing project: providing services to taxonomists for standard genome sequencing and annotation.</title>
        <authorList>
            <consortium name="The Broad Institute Genomics Platform"/>
            <consortium name="The Broad Institute Genome Sequencing Center for Infectious Disease"/>
            <person name="Wu L."/>
            <person name="Ma J."/>
        </authorList>
    </citation>
    <scope>NUCLEOTIDE SEQUENCE [LARGE SCALE GENOMIC DNA]</scope>
    <source>
        <strain evidence="6">CCUG 55328</strain>
    </source>
</reference>
<evidence type="ECO:0000256" key="1">
    <source>
        <dbReference type="ARBA" id="ARBA00022723"/>
    </source>
</evidence>
<keyword evidence="2" id="KW-0408">Iron</keyword>
<dbReference type="Pfam" id="PF13484">
    <property type="entry name" value="Fer4_16"/>
    <property type="match status" value="1"/>
</dbReference>
<keyword evidence="1" id="KW-0479">Metal-binding</keyword>
<keyword evidence="6" id="KW-1185">Reference proteome</keyword>
<dbReference type="PROSITE" id="PS51379">
    <property type="entry name" value="4FE4S_FER_2"/>
    <property type="match status" value="1"/>
</dbReference>
<keyword evidence="3" id="KW-0411">Iron-sulfur</keyword>
<protein>
    <submittedName>
        <fullName evidence="5">4Fe-4S double cluster binding domain-containing protein</fullName>
    </submittedName>
</protein>
<dbReference type="PROSITE" id="PS00198">
    <property type="entry name" value="4FE4S_FER_1"/>
    <property type="match status" value="1"/>
</dbReference>
<dbReference type="Proteomes" id="UP001597151">
    <property type="component" value="Unassembled WGS sequence"/>
</dbReference>
<evidence type="ECO:0000259" key="4">
    <source>
        <dbReference type="PROSITE" id="PS51379"/>
    </source>
</evidence>
<evidence type="ECO:0000313" key="6">
    <source>
        <dbReference type="Proteomes" id="UP001597151"/>
    </source>
</evidence>
<sequence>MTRPDPTTNTHPDDALAGIEVTAAFERFRQRNDIFTRAFWDSRVRTEKTDRFFASYRIEAAPRRSDGFQQRDFALRNAAWLVSDILSSRSADEGLREGFQAPIRSDTEVARDQVPVDDPSRMSDEIKRIARFFGADLCGITRFDERWQYATRVDTRDMSEAPNDLPEGICNVIVLGHQMDAALVATYPSALAGAATGREYSHEAAIVMQLAAYIRNLGYEAIASMNDTGLAIPYALQAGLGEYARNQMVITPAFGPRLRFSKIYTNLPLHHDRPRKLGVAEFCAICTKCADACPVKALPYGPPMADHKNVSAIRGVRKWTSDAERCFGFWASMASDCAICMRVCPFNRDVTRLRHRLWRRLALSPLRKLALWLDRGRGQRVKPADWWQEQP</sequence>
<dbReference type="PANTHER" id="PTHR42827:SF1">
    <property type="entry name" value="IRON-SULFUR CLUSTER-BINDING PROTEIN"/>
    <property type="match status" value="1"/>
</dbReference>
<dbReference type="InterPro" id="IPR017896">
    <property type="entry name" value="4Fe4S_Fe-S-bd"/>
</dbReference>
<gene>
    <name evidence="5" type="ORF">ACFQ3C_00290</name>
</gene>
<accession>A0ABW3T8V8</accession>
<dbReference type="InterPro" id="IPR017900">
    <property type="entry name" value="4Fe4S_Fe_S_CS"/>
</dbReference>
<evidence type="ECO:0000256" key="3">
    <source>
        <dbReference type="ARBA" id="ARBA00023014"/>
    </source>
</evidence>
<dbReference type="SUPFAM" id="SSF54862">
    <property type="entry name" value="4Fe-4S ferredoxins"/>
    <property type="match status" value="1"/>
</dbReference>
<proteinExistence type="predicted"/>